<dbReference type="BioCyc" id="SESP1179773:BN6_RS19805-MONOMER"/>
<name>K0K1D0_SACES</name>
<keyword evidence="2" id="KW-1185">Reference proteome</keyword>
<dbReference type="OrthoDB" id="218750at2"/>
<dbReference type="eggNOG" id="ENOG502ZAJJ">
    <property type="taxonomic scope" value="Bacteria"/>
</dbReference>
<dbReference type="Proteomes" id="UP000006281">
    <property type="component" value="Chromosome"/>
</dbReference>
<organism evidence="1 2">
    <name type="scientific">Saccharothrix espanaensis (strain ATCC 51144 / DSM 44229 / JCM 9112 / NBRC 15066 / NRRL 15764)</name>
    <dbReference type="NCBI Taxonomy" id="1179773"/>
    <lineage>
        <taxon>Bacteria</taxon>
        <taxon>Bacillati</taxon>
        <taxon>Actinomycetota</taxon>
        <taxon>Actinomycetes</taxon>
        <taxon>Pseudonocardiales</taxon>
        <taxon>Pseudonocardiaceae</taxon>
        <taxon>Saccharothrix</taxon>
    </lineage>
</organism>
<sequence length="1599" mass="172569">MSTDEKALIGAGAVLPGTTAEGEDRDTITARRYRHAALEDRVVVRLVPAVLGRAEDLTCEFLGFGEPERVAEVGTGRREALGFPAWALVNDPANAHHALNLVKDVERLARTAKSRAGAAKDGFTALGEMLGRSAPHFLPTFYEQAGRIFLQHGNHTYAASMFGKAREAEEVHDLQADPERIREVFLEFAFAGALTAKALSAHSKGLARKYEPEPAYELFVTLCVERTRGGLPPYTGMPEDLRRLAKAAKRDLKEEDERLLRAVLESASVSRAGVAFWKSYRESLVRLATRDEEIRATLLTFVPASVAALDTWLEILAACGATRALVEPGTEVDAAGWLASVISVRDSGWRSTGRSTVVLDLVEAMAPRLAADGVPVKALVGWRQDELDLLDVLVAHGVPIQPIDRDEVSVNVSDWLSDEGEGRRDLTALAGDDFLGRGLGQGLVDYLRNAARKNVVAADVLTAAVSVPGLRRALRDWITRKTATSAAGLPALGDHLDALTVLRLPEAFADVPEAADALAATDVAAALHHTLRTGLFDELGWPALEEAVARLSAEKPAKDEETAIAGEGWPALVLRRGETFVVAGPDGVLAEHVARIPADDRHSWGYSPNAVWFDGTLLVRWHGSDDGRAYWSDAPDHVFDPDPGTSPYYRREQAFPSIALPDGSRFAGRRAARPGDTVITQGRQAYGDGTSQWTYVWRENEWRWSEVDPATGELGRSSLPRFLEDFAADGAKLELARCDLRPADPATAGSPLGAAGGLHGWRVRKEADGSWLGEGVDGRRARLPRGSSRPAGVLTVPGGRLVLATDDDSANLLDDEGVLLGTVRYGDKHDKYAAGTPLVPPLDWWHLLRPRDEAGSAALRAVTRKAVDSMLAAALAEQGEKKSRRKRLLALVRGERDDLAAAVGDALPGLTDPALLAGVLDVVRRAAKLLRGYRAYAEIAAGARKVDPAIFAPAGAVVGEDDVTAALSWFGNNRSSRTNLRTTLPELLAALAETAARPKPEERALPETTAAGWVDLLPVLGSVAHRAASPLTSDEVREAAVLVLRSVADSGLAAGTGHWRRVGVVVPNGEAKPLHRVIPVKDGFLALVAEQWRRDAPNRYDGVQFTRTPGTFDLPRKWKIDYAEEIRPGFGPERITRFLAVLAERGPAPWHPEAVPALAEATGLGTAVATVLLAGMSGVDRWDAAYLSADERRRIDLSAAGAKTAKERLRPLSDDFRHRLLDASVPADPADLWTTGPDTAAVAEVWIAAQGRRRSVPDDVLADASKLLTVSDPGEYVTALLDPENVVWLNEVSETRIKGAAMEGYHRDGFSEFRLRAVPQALLWLAYRLPAGSPLRTGLTRALALARQGVADPKFGLDLGGWVHHEGLHALLGFAMPAVGEAVHHKDWLHLLGTYEEYCRVVVRPGRVGPEDRDVLAALIELTSSQEVGQALALLGDPAVAAACAVPPTGDPQAYHQVPAPELVAEVVGRFGLGEDAAALYLQLLALPDPTDANVARWTGWKPARLRKARTELAETDLVLTAKRARAGRSLFLPGGWLALSSPHLPLESWKAPMFGFTRHPQGVVVPREPVADLFVRAWRRVLDGDTPAYEELKTGGRR</sequence>
<dbReference type="STRING" id="1179773.BN6_40900"/>
<dbReference type="RefSeq" id="WP_015101489.1">
    <property type="nucleotide sequence ID" value="NC_019673.1"/>
</dbReference>
<dbReference type="HOGENOM" id="CLU_004188_0_0_11"/>
<proteinExistence type="predicted"/>
<evidence type="ECO:0000313" key="1">
    <source>
        <dbReference type="EMBL" id="CCH31377.1"/>
    </source>
</evidence>
<evidence type="ECO:0008006" key="3">
    <source>
        <dbReference type="Google" id="ProtNLM"/>
    </source>
</evidence>
<evidence type="ECO:0000313" key="2">
    <source>
        <dbReference type="Proteomes" id="UP000006281"/>
    </source>
</evidence>
<dbReference type="PATRIC" id="fig|1179773.3.peg.4095"/>
<gene>
    <name evidence="1" type="ordered locus">BN6_40900</name>
</gene>
<dbReference type="EMBL" id="HE804045">
    <property type="protein sequence ID" value="CCH31377.1"/>
    <property type="molecule type" value="Genomic_DNA"/>
</dbReference>
<accession>K0K1D0</accession>
<protein>
    <recommendedName>
        <fullName evidence="3">DNA-binding protein</fullName>
    </recommendedName>
</protein>
<reference evidence="1 2" key="1">
    <citation type="journal article" date="2012" name="BMC Genomics">
        <title>Complete genome sequence of Saccharothrix espanaensis DSM 44229T and comparison to the other completely sequenced Pseudonocardiaceae.</title>
        <authorList>
            <person name="Strobel T."/>
            <person name="Al-Dilaimi A."/>
            <person name="Blom J."/>
            <person name="Gessner A."/>
            <person name="Kalinowski J."/>
            <person name="Luzhetska M."/>
            <person name="Puhler A."/>
            <person name="Szczepanowski R."/>
            <person name="Bechthold A."/>
            <person name="Ruckert C."/>
        </authorList>
    </citation>
    <scope>NUCLEOTIDE SEQUENCE [LARGE SCALE GENOMIC DNA]</scope>
    <source>
        <strain evidence="2">ATCC 51144 / DSM 44229 / JCM 9112 / NBRC 15066 / NRRL 15764</strain>
    </source>
</reference>
<dbReference type="KEGG" id="sesp:BN6_40900"/>